<feature type="region of interest" description="Disordered" evidence="1">
    <location>
        <begin position="195"/>
        <end position="289"/>
    </location>
</feature>
<accession>A0A1U7Z8K7</accession>
<evidence type="ECO:0000313" key="3">
    <source>
        <dbReference type="Proteomes" id="UP000189703"/>
    </source>
</evidence>
<gene>
    <name evidence="4" type="primary">LOC104592228</name>
</gene>
<dbReference type="eggNOG" id="ENOG502QWHQ">
    <property type="taxonomic scope" value="Eukaryota"/>
</dbReference>
<evidence type="ECO:0000256" key="1">
    <source>
        <dbReference type="SAM" id="MobiDB-lite"/>
    </source>
</evidence>
<organism evidence="3 4">
    <name type="scientific">Nelumbo nucifera</name>
    <name type="common">Sacred lotus</name>
    <dbReference type="NCBI Taxonomy" id="4432"/>
    <lineage>
        <taxon>Eukaryota</taxon>
        <taxon>Viridiplantae</taxon>
        <taxon>Streptophyta</taxon>
        <taxon>Embryophyta</taxon>
        <taxon>Tracheophyta</taxon>
        <taxon>Spermatophyta</taxon>
        <taxon>Magnoliopsida</taxon>
        <taxon>Proteales</taxon>
        <taxon>Nelumbonaceae</taxon>
        <taxon>Nelumbo</taxon>
    </lineage>
</organism>
<keyword evidence="2" id="KW-0812">Transmembrane</keyword>
<reference evidence="4" key="1">
    <citation type="submission" date="2025-08" db="UniProtKB">
        <authorList>
            <consortium name="RefSeq"/>
        </authorList>
    </citation>
    <scope>IDENTIFICATION</scope>
</reference>
<evidence type="ECO:0000256" key="2">
    <source>
        <dbReference type="SAM" id="Phobius"/>
    </source>
</evidence>
<protein>
    <submittedName>
        <fullName evidence="4">Uncharacterized protein LOC104592228</fullName>
    </submittedName>
</protein>
<feature type="compositionally biased region" description="Pro residues" evidence="1">
    <location>
        <begin position="229"/>
        <end position="242"/>
    </location>
</feature>
<keyword evidence="2" id="KW-0472">Membrane</keyword>
<sequence>MKEATSKLVMGATLVMVVSLAIVLALVLLLLAELYCSLLLRKRRLRMAMDATADIASSPSLCLERQDPSAPPLNSFYTHGVLRAPRSFLFPAISGKEDDNVEVAVNKQFPATSKQVSDTRAQETDSNQHCVSLLSAPSPSISFTSIGSPRPIAEVELEGSSGGVGVGEGGGFCGGSGGENFVYISNPIYDNDACRPDGVGTPFETPDTSPSRLEADGSSGEDDKAEPSPSSPSPLPMTPPLTPMKKLPAEACSVSLRDVRSLGTSGSGSDTNNGPSSSSSGSPCTSPSW</sequence>
<name>A0A1U7Z8K7_NELNU</name>
<dbReference type="OMA" id="FMYISNP"/>
<dbReference type="GeneID" id="104592228"/>
<dbReference type="KEGG" id="nnu:104592228"/>
<dbReference type="RefSeq" id="XP_010249756.1">
    <property type="nucleotide sequence ID" value="XM_010251454.2"/>
</dbReference>
<dbReference type="InParanoid" id="A0A1U7Z8K7"/>
<keyword evidence="3" id="KW-1185">Reference proteome</keyword>
<dbReference type="AlphaFoldDB" id="A0A1U7Z8K7"/>
<feature type="compositionally biased region" description="Low complexity" evidence="1">
    <location>
        <begin position="261"/>
        <end position="289"/>
    </location>
</feature>
<proteinExistence type="predicted"/>
<dbReference type="OrthoDB" id="680110at2759"/>
<feature type="transmembrane region" description="Helical" evidence="2">
    <location>
        <begin position="12"/>
        <end position="40"/>
    </location>
</feature>
<evidence type="ECO:0000313" key="4">
    <source>
        <dbReference type="RefSeq" id="XP_010249756.1"/>
    </source>
</evidence>
<dbReference type="Proteomes" id="UP000189703">
    <property type="component" value="Unplaced"/>
</dbReference>
<keyword evidence="2" id="KW-1133">Transmembrane helix</keyword>